<accession>A0A0T9RMF9</accession>
<dbReference type="AlphaFoldDB" id="A0A0T9RMF9"/>
<dbReference type="EMBL" id="CQAZ01000116">
    <property type="protein sequence ID" value="CNI71986.1"/>
    <property type="molecule type" value="Genomic_DNA"/>
</dbReference>
<gene>
    <name evidence="1" type="ORF">ERS008529_04746</name>
</gene>
<organism evidence="1 2">
    <name type="scientific">Yersinia pekkanenii</name>
    <dbReference type="NCBI Taxonomy" id="1288385"/>
    <lineage>
        <taxon>Bacteria</taxon>
        <taxon>Pseudomonadati</taxon>
        <taxon>Pseudomonadota</taxon>
        <taxon>Gammaproteobacteria</taxon>
        <taxon>Enterobacterales</taxon>
        <taxon>Yersiniaceae</taxon>
        <taxon>Yersinia</taxon>
    </lineage>
</organism>
<evidence type="ECO:0000313" key="2">
    <source>
        <dbReference type="Proteomes" id="UP000045840"/>
    </source>
</evidence>
<reference evidence="2" key="1">
    <citation type="submission" date="2015-03" db="EMBL/GenBank/DDBJ databases">
        <authorList>
            <consortium name="Pathogen Informatics"/>
        </authorList>
    </citation>
    <scope>NUCLEOTIDE SEQUENCE [LARGE SCALE GENOMIC DNA]</scope>
    <source>
        <strain evidence="2">A125KOH2</strain>
    </source>
</reference>
<protein>
    <submittedName>
        <fullName evidence="1">Phage terminase small subunit</fullName>
    </submittedName>
</protein>
<dbReference type="Proteomes" id="UP000045840">
    <property type="component" value="Unassembled WGS sequence"/>
</dbReference>
<evidence type="ECO:0000313" key="1">
    <source>
        <dbReference type="EMBL" id="CNI71986.1"/>
    </source>
</evidence>
<name>A0A0T9RMF9_9GAMM</name>
<proteinExistence type="predicted"/>
<sequence length="43" mass="4800">MSDGEDAAERSKASQLVTNSNVQAFLQSVQHESVRRSLPRWPS</sequence>